<protein>
    <recommendedName>
        <fullName evidence="7">Beta-glucosidase</fullName>
    </recommendedName>
</protein>
<dbReference type="Proteomes" id="UP001162156">
    <property type="component" value="Unassembled WGS sequence"/>
</dbReference>
<dbReference type="AlphaFoldDB" id="A0AAV8XDZ0"/>
<evidence type="ECO:0000256" key="4">
    <source>
        <dbReference type="RuleBase" id="RU003690"/>
    </source>
</evidence>
<keyword evidence="2" id="KW-0378">Hydrolase</keyword>
<proteinExistence type="inferred from homology"/>
<dbReference type="GO" id="GO:0005975">
    <property type="term" value="P:carbohydrate metabolic process"/>
    <property type="evidence" value="ECO:0007669"/>
    <property type="project" value="InterPro"/>
</dbReference>
<dbReference type="EMBL" id="JANEYF010003404">
    <property type="protein sequence ID" value="KAJ8936644.1"/>
    <property type="molecule type" value="Genomic_DNA"/>
</dbReference>
<dbReference type="PANTHER" id="PTHR10353:SF36">
    <property type="entry name" value="LP05116P"/>
    <property type="match status" value="1"/>
</dbReference>
<accession>A0AAV8XDZ0</accession>
<evidence type="ECO:0000313" key="5">
    <source>
        <dbReference type="EMBL" id="KAJ8936644.1"/>
    </source>
</evidence>
<evidence type="ECO:0000256" key="2">
    <source>
        <dbReference type="ARBA" id="ARBA00022801"/>
    </source>
</evidence>
<name>A0AAV8XDZ0_9CUCU</name>
<dbReference type="PANTHER" id="PTHR10353">
    <property type="entry name" value="GLYCOSYL HYDROLASE"/>
    <property type="match status" value="1"/>
</dbReference>
<evidence type="ECO:0000256" key="3">
    <source>
        <dbReference type="ARBA" id="ARBA00023295"/>
    </source>
</evidence>
<evidence type="ECO:0000313" key="6">
    <source>
        <dbReference type="Proteomes" id="UP001162156"/>
    </source>
</evidence>
<sequence>ITMYHWDIPMSINHLGGWSHPKIADYLTDLADLLFSLYGDRVKTWITLNEPYTFCMEIIHRLSNYDHTLPVGIDEYLCSYNVLITHANIYRLYQSKYKLKQRGRVSLALVLHYYLPASNSAADTAAAERMRLFDTGIFIHPLVHGNFPPVVIDIVRNYSAIQGFPESRLPRFTLQEIIKIKGAYDFLGINHYTTRIARANNTIVDSNPTLGNDAGAEVFQHPSWETAASEWLKVYPEGFRGALNWIKDSYKNPEIVILEQGFSDLGELNDTRRINYMQSYLSEGLKAIHLDKVRLTAYTQWSLLDNFEWSWGYTVKFGVHHVDFESENRTRTPKQSAFFYRKVIETKCLVDQCIG</sequence>
<organism evidence="5 6">
    <name type="scientific">Rhamnusium bicolor</name>
    <dbReference type="NCBI Taxonomy" id="1586634"/>
    <lineage>
        <taxon>Eukaryota</taxon>
        <taxon>Metazoa</taxon>
        <taxon>Ecdysozoa</taxon>
        <taxon>Arthropoda</taxon>
        <taxon>Hexapoda</taxon>
        <taxon>Insecta</taxon>
        <taxon>Pterygota</taxon>
        <taxon>Neoptera</taxon>
        <taxon>Endopterygota</taxon>
        <taxon>Coleoptera</taxon>
        <taxon>Polyphaga</taxon>
        <taxon>Cucujiformia</taxon>
        <taxon>Chrysomeloidea</taxon>
        <taxon>Cerambycidae</taxon>
        <taxon>Lepturinae</taxon>
        <taxon>Rhagiini</taxon>
        <taxon>Rhamnusium</taxon>
    </lineage>
</organism>
<keyword evidence="6" id="KW-1185">Reference proteome</keyword>
<gene>
    <name evidence="5" type="ORF">NQ314_012260</name>
</gene>
<dbReference type="InterPro" id="IPR017853">
    <property type="entry name" value="GH"/>
</dbReference>
<dbReference type="Pfam" id="PF00232">
    <property type="entry name" value="Glyco_hydro_1"/>
    <property type="match status" value="1"/>
</dbReference>
<dbReference type="PRINTS" id="PR00131">
    <property type="entry name" value="GLHYDRLASE1"/>
</dbReference>
<evidence type="ECO:0000256" key="1">
    <source>
        <dbReference type="ARBA" id="ARBA00010838"/>
    </source>
</evidence>
<reference evidence="5" key="1">
    <citation type="journal article" date="2023" name="Insect Mol. Biol.">
        <title>Genome sequencing provides insights into the evolution of gene families encoding plant cell wall-degrading enzymes in longhorned beetles.</title>
        <authorList>
            <person name="Shin N.R."/>
            <person name="Okamura Y."/>
            <person name="Kirsch R."/>
            <person name="Pauchet Y."/>
        </authorList>
    </citation>
    <scope>NUCLEOTIDE SEQUENCE</scope>
    <source>
        <strain evidence="5">RBIC_L_NR</strain>
    </source>
</reference>
<comment type="similarity">
    <text evidence="1 4">Belongs to the glycosyl hydrolase 1 family.</text>
</comment>
<feature type="non-terminal residue" evidence="5">
    <location>
        <position position="1"/>
    </location>
</feature>
<dbReference type="InterPro" id="IPR001360">
    <property type="entry name" value="Glyco_hydro_1"/>
</dbReference>
<dbReference type="GO" id="GO:0008422">
    <property type="term" value="F:beta-glucosidase activity"/>
    <property type="evidence" value="ECO:0007669"/>
    <property type="project" value="TreeGrafter"/>
</dbReference>
<dbReference type="SUPFAM" id="SSF51445">
    <property type="entry name" value="(Trans)glycosidases"/>
    <property type="match status" value="1"/>
</dbReference>
<evidence type="ECO:0008006" key="7">
    <source>
        <dbReference type="Google" id="ProtNLM"/>
    </source>
</evidence>
<dbReference type="Gene3D" id="3.20.20.80">
    <property type="entry name" value="Glycosidases"/>
    <property type="match status" value="1"/>
</dbReference>
<comment type="caution">
    <text evidence="5">The sequence shown here is derived from an EMBL/GenBank/DDBJ whole genome shotgun (WGS) entry which is preliminary data.</text>
</comment>
<keyword evidence="3" id="KW-0326">Glycosidase</keyword>